<dbReference type="AlphaFoldDB" id="A0A021VXG9"/>
<organism evidence="2 3">
    <name type="scientific">Actinotalea ferrariae CF5-4</name>
    <dbReference type="NCBI Taxonomy" id="948458"/>
    <lineage>
        <taxon>Bacteria</taxon>
        <taxon>Bacillati</taxon>
        <taxon>Actinomycetota</taxon>
        <taxon>Actinomycetes</taxon>
        <taxon>Micrococcales</taxon>
        <taxon>Cellulomonadaceae</taxon>
        <taxon>Actinotalea</taxon>
    </lineage>
</organism>
<feature type="transmembrane region" description="Helical" evidence="1">
    <location>
        <begin position="87"/>
        <end position="105"/>
    </location>
</feature>
<reference evidence="2 3" key="1">
    <citation type="submission" date="2014-01" db="EMBL/GenBank/DDBJ databases">
        <title>Actinotalea ferrariae CF5-4.</title>
        <authorList>
            <person name="Chen F."/>
            <person name="Li Y."/>
            <person name="Wang G."/>
        </authorList>
    </citation>
    <scope>NUCLEOTIDE SEQUENCE [LARGE SCALE GENOMIC DNA]</scope>
    <source>
        <strain evidence="2 3">CF5-4</strain>
    </source>
</reference>
<dbReference type="RefSeq" id="WP_052022607.1">
    <property type="nucleotide sequence ID" value="NZ_AXCW01000067.1"/>
</dbReference>
<name>A0A021VXG9_9CELL</name>
<feature type="transmembrane region" description="Helical" evidence="1">
    <location>
        <begin position="167"/>
        <end position="184"/>
    </location>
</feature>
<sequence length="240" mass="25320">MAADDAHPAPAPDPAVAGNARGVRVLTGEEFSLVEAIGGVRGLVESVLPGLVFVVLFLLTRDLVPALVAAGVVAAVAVVVRLLQRTPATQAFSGVVGVVVGVLWASRTGEAQDFFAWGLWVNGLWLAGTAVSVLVGWPLVGVVVSLLRAQDMSWRTDVGARALRRRYVWATWLWAGMFAARLAVQLPLYLQGEDAVGWLGTARLAMGVPLFALVLWLTWLLVGPRAAAAARPGPPPTPPR</sequence>
<dbReference type="PIRSF" id="PIRSF010219">
    <property type="entry name" value="UCP010219"/>
    <property type="match status" value="1"/>
</dbReference>
<gene>
    <name evidence="2" type="ORF">N866_18230</name>
</gene>
<accession>A0A021VXG9</accession>
<evidence type="ECO:0000256" key="1">
    <source>
        <dbReference type="SAM" id="Phobius"/>
    </source>
</evidence>
<evidence type="ECO:0000313" key="3">
    <source>
        <dbReference type="Proteomes" id="UP000019753"/>
    </source>
</evidence>
<keyword evidence="1" id="KW-0472">Membrane</keyword>
<dbReference type="Proteomes" id="UP000019753">
    <property type="component" value="Unassembled WGS sequence"/>
</dbReference>
<evidence type="ECO:0000313" key="2">
    <source>
        <dbReference type="EMBL" id="EYR63787.1"/>
    </source>
</evidence>
<dbReference type="EMBL" id="AXCW01000067">
    <property type="protein sequence ID" value="EYR63787.1"/>
    <property type="molecule type" value="Genomic_DNA"/>
</dbReference>
<feature type="transmembrane region" description="Helical" evidence="1">
    <location>
        <begin position="51"/>
        <end position="80"/>
    </location>
</feature>
<dbReference type="InterPro" id="IPR016566">
    <property type="entry name" value="UCP010219"/>
</dbReference>
<proteinExistence type="predicted"/>
<keyword evidence="3" id="KW-1185">Reference proteome</keyword>
<keyword evidence="1" id="KW-1133">Transmembrane helix</keyword>
<keyword evidence="1" id="KW-0812">Transmembrane</keyword>
<comment type="caution">
    <text evidence="2">The sequence shown here is derived from an EMBL/GenBank/DDBJ whole genome shotgun (WGS) entry which is preliminary data.</text>
</comment>
<dbReference type="Pfam" id="PF11361">
    <property type="entry name" value="DUF3159"/>
    <property type="match status" value="1"/>
</dbReference>
<feature type="transmembrane region" description="Helical" evidence="1">
    <location>
        <begin position="204"/>
        <end position="222"/>
    </location>
</feature>
<feature type="transmembrane region" description="Helical" evidence="1">
    <location>
        <begin position="125"/>
        <end position="147"/>
    </location>
</feature>
<protein>
    <submittedName>
        <fullName evidence="2">Potassium ABC transporter</fullName>
    </submittedName>
</protein>